<evidence type="ECO:0000256" key="5">
    <source>
        <dbReference type="ARBA" id="ARBA00022777"/>
    </source>
</evidence>
<keyword evidence="5" id="KW-0418">Kinase</keyword>
<dbReference type="GO" id="GO:0005524">
    <property type="term" value="F:ATP binding"/>
    <property type="evidence" value="ECO:0007669"/>
    <property type="project" value="UniProtKB-KW"/>
</dbReference>
<dbReference type="GO" id="GO:0016301">
    <property type="term" value="F:kinase activity"/>
    <property type="evidence" value="ECO:0007669"/>
    <property type="project" value="UniProtKB-KW"/>
</dbReference>
<evidence type="ECO:0000256" key="1">
    <source>
        <dbReference type="ARBA" id="ARBA00004370"/>
    </source>
</evidence>
<keyword evidence="8" id="KW-0472">Membrane</keyword>
<feature type="transmembrane region" description="Helical" evidence="8">
    <location>
        <begin position="77"/>
        <end position="96"/>
    </location>
</feature>
<dbReference type="InterPro" id="IPR048760">
    <property type="entry name" value="VP0354-like_sensor_dom"/>
</dbReference>
<keyword evidence="3" id="KW-0808">Transferase</keyword>
<dbReference type="PROSITE" id="PS50112">
    <property type="entry name" value="PAS"/>
    <property type="match status" value="1"/>
</dbReference>
<dbReference type="GO" id="GO:0000160">
    <property type="term" value="P:phosphorelay signal transduction system"/>
    <property type="evidence" value="ECO:0007669"/>
    <property type="project" value="UniProtKB-KW"/>
</dbReference>
<keyword evidence="6" id="KW-0067">ATP-binding</keyword>
<evidence type="ECO:0000313" key="10">
    <source>
        <dbReference type="EMBL" id="SHI84366.1"/>
    </source>
</evidence>
<dbReference type="NCBIfam" id="TIGR00229">
    <property type="entry name" value="sensory_box"/>
    <property type="match status" value="1"/>
</dbReference>
<evidence type="ECO:0000313" key="11">
    <source>
        <dbReference type="Proteomes" id="UP000184052"/>
    </source>
</evidence>
<dbReference type="InterPro" id="IPR000014">
    <property type="entry name" value="PAS"/>
</dbReference>
<protein>
    <submittedName>
        <fullName evidence="10">PAS domain S-box-containing protein</fullName>
    </submittedName>
</protein>
<dbReference type="CDD" id="cd00130">
    <property type="entry name" value="PAS"/>
    <property type="match status" value="1"/>
</dbReference>
<dbReference type="EMBL" id="FQZL01000007">
    <property type="protein sequence ID" value="SHI84366.1"/>
    <property type="molecule type" value="Genomic_DNA"/>
</dbReference>
<sequence length="171" mass="20104">MQRYIDNYNVENRHELEQLFYRMGKNIDDIDQIRFLSLEGMEQIRVNVEKGLDPFVVAENQLQDKSKRDYFLQAKKNSEMICFLLLVAIIFFYFMMENGENLSINKIIADTTNDGVIITDRRNRIIFVNDAYKDITGFDFEDVKGKNPAEFKSGRHGESLEGEDISRYAYN</sequence>
<gene>
    <name evidence="10" type="ORF">SAMN02745751_01185</name>
</gene>
<keyword evidence="4" id="KW-0547">Nucleotide-binding</keyword>
<feature type="domain" description="PAS" evidence="9">
    <location>
        <begin position="108"/>
        <end position="147"/>
    </location>
</feature>
<dbReference type="SUPFAM" id="SSF55785">
    <property type="entry name" value="PYP-like sensor domain (PAS domain)"/>
    <property type="match status" value="1"/>
</dbReference>
<dbReference type="AlphaFoldDB" id="A0A1M6EFV4"/>
<keyword evidence="11" id="KW-1185">Reference proteome</keyword>
<dbReference type="InterPro" id="IPR035965">
    <property type="entry name" value="PAS-like_dom_sf"/>
</dbReference>
<dbReference type="Gene3D" id="3.30.450.20">
    <property type="entry name" value="PAS domain"/>
    <property type="match status" value="2"/>
</dbReference>
<comment type="subcellular location">
    <subcellularLocation>
        <location evidence="1">Membrane</location>
    </subcellularLocation>
</comment>
<evidence type="ECO:0000256" key="3">
    <source>
        <dbReference type="ARBA" id="ARBA00022679"/>
    </source>
</evidence>
<dbReference type="Pfam" id="PF21623">
    <property type="entry name" value="HK_sensor_dom_bact"/>
    <property type="match status" value="1"/>
</dbReference>
<keyword evidence="7" id="KW-0902">Two-component regulatory system</keyword>
<evidence type="ECO:0000256" key="6">
    <source>
        <dbReference type="ARBA" id="ARBA00022840"/>
    </source>
</evidence>
<dbReference type="InterPro" id="IPR029151">
    <property type="entry name" value="Sensor-like_sf"/>
</dbReference>
<dbReference type="OrthoDB" id="9773404at2"/>
<keyword evidence="8" id="KW-1133">Transmembrane helix</keyword>
<evidence type="ECO:0000256" key="8">
    <source>
        <dbReference type="SAM" id="Phobius"/>
    </source>
</evidence>
<evidence type="ECO:0000256" key="7">
    <source>
        <dbReference type="ARBA" id="ARBA00023012"/>
    </source>
</evidence>
<dbReference type="Proteomes" id="UP000184052">
    <property type="component" value="Unassembled WGS sequence"/>
</dbReference>
<organism evidence="10 11">
    <name type="scientific">Dethiosulfatibacter aminovorans DSM 17477</name>
    <dbReference type="NCBI Taxonomy" id="1121476"/>
    <lineage>
        <taxon>Bacteria</taxon>
        <taxon>Bacillati</taxon>
        <taxon>Bacillota</taxon>
        <taxon>Tissierellia</taxon>
        <taxon>Dethiosulfatibacter</taxon>
    </lineage>
</organism>
<evidence type="ECO:0000259" key="9">
    <source>
        <dbReference type="PROSITE" id="PS50112"/>
    </source>
</evidence>
<dbReference type="SMART" id="SM00091">
    <property type="entry name" value="PAS"/>
    <property type="match status" value="1"/>
</dbReference>
<proteinExistence type="predicted"/>
<accession>A0A1M6EFV4</accession>
<dbReference type="STRING" id="1121476.SAMN02745751_01185"/>
<evidence type="ECO:0000256" key="2">
    <source>
        <dbReference type="ARBA" id="ARBA00022553"/>
    </source>
</evidence>
<keyword evidence="2" id="KW-0597">Phosphoprotein</keyword>
<evidence type="ECO:0000256" key="4">
    <source>
        <dbReference type="ARBA" id="ARBA00022741"/>
    </source>
</evidence>
<name>A0A1M6EFV4_9FIRM</name>
<reference evidence="10 11" key="1">
    <citation type="submission" date="2016-11" db="EMBL/GenBank/DDBJ databases">
        <authorList>
            <person name="Jaros S."/>
            <person name="Januszkiewicz K."/>
            <person name="Wedrychowicz H."/>
        </authorList>
    </citation>
    <scope>NUCLEOTIDE SEQUENCE [LARGE SCALE GENOMIC DNA]</scope>
    <source>
        <strain evidence="10 11">DSM 17477</strain>
    </source>
</reference>
<dbReference type="SUPFAM" id="SSF103190">
    <property type="entry name" value="Sensory domain-like"/>
    <property type="match status" value="1"/>
</dbReference>
<keyword evidence="8" id="KW-0812">Transmembrane</keyword>
<dbReference type="Pfam" id="PF13188">
    <property type="entry name" value="PAS_8"/>
    <property type="match status" value="1"/>
</dbReference>
<dbReference type="GO" id="GO:0016020">
    <property type="term" value="C:membrane"/>
    <property type="evidence" value="ECO:0007669"/>
    <property type="project" value="UniProtKB-SubCell"/>
</dbReference>